<comment type="function">
    <text evidence="15">Involved in proliferation and differentiation of preactivated B-lymphocytes, rapid spreading of peripheral blood monocytes, stimulation of lymphocyte blastogenesis and lysis of erythrocytes.</text>
</comment>
<dbReference type="Gene3D" id="2.40.10.10">
    <property type="entry name" value="Trypsin-like serine proteases"/>
    <property type="match status" value="2"/>
</dbReference>
<dbReference type="AlphaFoldDB" id="A0A674G8K7"/>
<evidence type="ECO:0000256" key="11">
    <source>
        <dbReference type="ARBA" id="ARBA00023157"/>
    </source>
</evidence>
<dbReference type="Pfam" id="PF00084">
    <property type="entry name" value="Sushi"/>
    <property type="match status" value="2"/>
</dbReference>
<name>A0A674G8K7_TAEGU</name>
<dbReference type="PANTHER" id="PTHR46393">
    <property type="entry name" value="SUSHI DOMAIN-CONTAINING PROTEIN"/>
    <property type="match status" value="1"/>
</dbReference>
<evidence type="ECO:0000256" key="5">
    <source>
        <dbReference type="ARBA" id="ARBA00011934"/>
    </source>
</evidence>
<keyword evidence="9" id="KW-0677">Repeat</keyword>
<keyword evidence="7" id="KW-0399">Innate immunity</keyword>
<feature type="domain" description="Sushi" evidence="23">
    <location>
        <begin position="414"/>
        <end position="473"/>
    </location>
</feature>
<organism evidence="24 25">
    <name type="scientific">Taeniopygia guttata</name>
    <name type="common">Zebra finch</name>
    <name type="synonym">Poephila guttata</name>
    <dbReference type="NCBI Taxonomy" id="59729"/>
    <lineage>
        <taxon>Eukaryota</taxon>
        <taxon>Metazoa</taxon>
        <taxon>Chordata</taxon>
        <taxon>Craniata</taxon>
        <taxon>Vertebrata</taxon>
        <taxon>Euteleostomi</taxon>
        <taxon>Archelosauria</taxon>
        <taxon>Archosauria</taxon>
        <taxon>Dinosauria</taxon>
        <taxon>Saurischia</taxon>
        <taxon>Theropoda</taxon>
        <taxon>Coelurosauria</taxon>
        <taxon>Aves</taxon>
        <taxon>Neognathae</taxon>
        <taxon>Neoaves</taxon>
        <taxon>Telluraves</taxon>
        <taxon>Australaves</taxon>
        <taxon>Passeriformes</taxon>
        <taxon>Passeroidea</taxon>
        <taxon>Estrildidae</taxon>
        <taxon>Estrildinae</taxon>
        <taxon>Taeniopygia</taxon>
    </lineage>
</organism>
<proteinExistence type="predicted"/>
<reference evidence="24" key="1">
    <citation type="submission" date="2025-08" db="UniProtKB">
        <authorList>
            <consortium name="Ensembl"/>
        </authorList>
    </citation>
    <scope>IDENTIFICATION</scope>
</reference>
<accession>A0A674G8K7</accession>
<evidence type="ECO:0000256" key="19">
    <source>
        <dbReference type="ARBA" id="ARBA00093582"/>
    </source>
</evidence>
<dbReference type="PRINTS" id="PR00722">
    <property type="entry name" value="CHYMOTRYPSIN"/>
</dbReference>
<feature type="domain" description="Peptidase S1" evidence="22">
    <location>
        <begin position="714"/>
        <end position="983"/>
    </location>
</feature>
<dbReference type="SMART" id="SM00020">
    <property type="entry name" value="Tryp_SPc"/>
    <property type="match status" value="1"/>
</dbReference>
<evidence type="ECO:0000256" key="2">
    <source>
        <dbReference type="ARBA" id="ARBA00001936"/>
    </source>
</evidence>
<evidence type="ECO:0000256" key="16">
    <source>
        <dbReference type="ARBA" id="ARBA00093402"/>
    </source>
</evidence>
<comment type="cofactor">
    <cofactor evidence="2">
        <name>Mn(2+)</name>
        <dbReference type="ChEBI" id="CHEBI:29035"/>
    </cofactor>
</comment>
<sequence>MGGPGVPGRVRGSWWVWGSRVGLGVRAGFGGPGPCPGRVRGSHGGSGLCPGRVRGSRWVWGSRVGLGIPWGVRAGFGGSRAVSGGPGGFGGPGWVWGSHGGSRAVSGGPGGFGGSRAVSGGPGWVWGSRVGLGIPVVLGGSRAVSGGPGRVRGSRVGLGIPGRVGGSRLGLGIPGGFGGSRAVSGGPGWVWGSRAVSGGPGWVWGDPMGGPGRVRGSRVGLGIPGWVWVSRVGLGVPGGFGDPMGGPGCVRGSRLGLGIPWGVRAGFGGPGPCPGVRVGLGIPWGVRGSRAVSGGPGPCPGVRAVPGGPGWVWGSRAVSGGPGWVWGSHGGSGGPGPCPGVPPPVSRPSPAVWCPGPLEFEHGWFFPRGARHPPGSVLRFGCAGGFVLRGPPERRCGAGGRWEGPDPVCDDGAGDCPAPAVPPGASMEGSRSRFAVEGLVRFRCRPGLQLVGSAERRCLEGGFWSGTEPRCRGEEGSRGVPEGSRGRRIRLEAGGALNVFLVLDASRSVNARDYENARAALGELVEKLASLGAAPRYGVVTFGSEPRVELSPTEPNATHGGWVRQRLRELPHSQAPGTNLAGALRAVYALLVQQERAERLRGLRPAPVTNSTRHVLVIMTDGRANMGGSPVPVLHQIRELLSIGRDPRDPREEFLDVYAFGLGEEAHAETLNALASHKAGEQHVFFLRDTEDLQEVFHRMIDESSTLGLCGVSLEFGRADDRERNPWEVTVTVTRPGRGQERCQGSLVSPYFVLSAAHCFSGHDLPTWLSVDIGLRRGVRGLFLHPEFSPGGRRSRGVPEFYDFDAALLQLDRPVRPSPTHRPICIPCTEGAARALRLPEGSSCQEHRRLLLPPKNVEAFFVSPRGSAGLQRQQILLKLGEQRAPCEADALRAAPYANVTSLEDIVTPRFLCSGGHEPRVDPVACPGDSGGPVVVTWGQRHFQVGVVSWGVVPACRQRRSPAHARDFHLSVFEVLPWLRERLRDEELGFLP</sequence>
<keyword evidence="10" id="KW-0391">Immunity</keyword>
<keyword evidence="8 20" id="KW-0768">Sushi</keyword>
<evidence type="ECO:0000256" key="13">
    <source>
        <dbReference type="ARBA" id="ARBA00023180"/>
    </source>
</evidence>
<dbReference type="Gene3D" id="3.40.50.410">
    <property type="entry name" value="von Willebrand factor, type A domain"/>
    <property type="match status" value="1"/>
</dbReference>
<comment type="subcellular location">
    <subcellularLocation>
        <location evidence="4">Cell surface</location>
    </subcellularLocation>
</comment>
<dbReference type="Pfam" id="PF00089">
    <property type="entry name" value="Trypsin"/>
    <property type="match status" value="2"/>
</dbReference>
<reference evidence="24" key="2">
    <citation type="submission" date="2025-09" db="UniProtKB">
        <authorList>
            <consortium name="Ensembl"/>
        </authorList>
    </citation>
    <scope>IDENTIFICATION</scope>
</reference>
<dbReference type="GO" id="GO:0106139">
    <property type="term" value="C:symbiont cell surface"/>
    <property type="evidence" value="ECO:0007669"/>
    <property type="project" value="Ensembl"/>
</dbReference>
<comment type="function">
    <text evidence="16">Serine protease component of the complement C3 and C5 convertase complexes of the alternative complement pathway. Following cleavage and activation by factor D (CFD), forms the C3 convertase together with complement C3b. As part of the C3 convertase, cleaves and activates C3 into C3a anaphylatoxin and C3b opsonin, the next components of the complement pathways. When an additional complement C3b molecule binds to the C3 convertase, forms the C5 convertase, which cleaves and activates C5 into C5a anaphylatoxin and C5b component of the membrane attack complex.</text>
</comment>
<evidence type="ECO:0000256" key="7">
    <source>
        <dbReference type="ARBA" id="ARBA00022588"/>
    </source>
</evidence>
<dbReference type="InterPro" id="IPR043504">
    <property type="entry name" value="Peptidase_S1_PA_chymotrypsin"/>
</dbReference>
<dbReference type="InterPro" id="IPR001314">
    <property type="entry name" value="Peptidase_S1A"/>
</dbReference>
<evidence type="ECO:0000256" key="4">
    <source>
        <dbReference type="ARBA" id="ARBA00004241"/>
    </source>
</evidence>
<keyword evidence="11 20" id="KW-1015">Disulfide bond</keyword>
<evidence type="ECO:0000256" key="12">
    <source>
        <dbReference type="ARBA" id="ARBA00023162"/>
    </source>
</evidence>
<dbReference type="PRINTS" id="PR00453">
    <property type="entry name" value="VWFADOMAIN"/>
</dbReference>
<dbReference type="InterPro" id="IPR036465">
    <property type="entry name" value="vWFA_dom_sf"/>
</dbReference>
<dbReference type="PROSITE" id="PS50234">
    <property type="entry name" value="VWFA"/>
    <property type="match status" value="1"/>
</dbReference>
<dbReference type="EC" id="3.4.21.47" evidence="5"/>
<dbReference type="PROSITE" id="PS50923">
    <property type="entry name" value="SUSHI"/>
    <property type="match status" value="2"/>
</dbReference>
<keyword evidence="13" id="KW-0325">Glycoprotein</keyword>
<dbReference type="Ensembl" id="ENSTGUT00000044233.1">
    <property type="protein sequence ID" value="ENSTGUP00000018879.1"/>
    <property type="gene ID" value="ENSTGUG00000024325.1"/>
</dbReference>
<keyword evidence="12" id="KW-0179">Complement alternate pathway</keyword>
<feature type="domain" description="Sushi" evidence="23">
    <location>
        <begin position="352"/>
        <end position="411"/>
    </location>
</feature>
<dbReference type="Pfam" id="PF00092">
    <property type="entry name" value="VWA"/>
    <property type="match status" value="1"/>
</dbReference>
<dbReference type="SMART" id="SM00032">
    <property type="entry name" value="CCP"/>
    <property type="match status" value="2"/>
</dbReference>
<dbReference type="InterPro" id="IPR002035">
    <property type="entry name" value="VWF_A"/>
</dbReference>
<comment type="subunit">
    <text evidence="19">Catalytic component of the C3 convertase of the alternative complement pathway, also named C3bBb, composed of complement factor B Bb and complement C3b. Catalytic component of the C5 convertase of the alternative complement pathway, also named C3bBb3b, composed of complement factor B Bb and additional molecules of complement C3b. Interacts to CFP; this interaction contributes to the stabilization of the active C3-convertase enzyme complex.</text>
</comment>
<evidence type="ECO:0000259" key="23">
    <source>
        <dbReference type="PROSITE" id="PS50923"/>
    </source>
</evidence>
<dbReference type="SUPFAM" id="SSF50494">
    <property type="entry name" value="Trypsin-like serine proteases"/>
    <property type="match status" value="1"/>
</dbReference>
<evidence type="ECO:0000313" key="24">
    <source>
        <dbReference type="Ensembl" id="ENSTGUP00000018879.1"/>
    </source>
</evidence>
<keyword evidence="25" id="KW-1185">Reference proteome</keyword>
<dbReference type="CDD" id="cd00190">
    <property type="entry name" value="Tryp_SPc"/>
    <property type="match status" value="1"/>
</dbReference>
<comment type="catalytic activity">
    <reaction evidence="1">
        <text>Cleavage of Arg-|-Ser bond in complement component C3 alpha-chain to yield C3a and C3b, and Arg-|-Xaa bond in complement component C5 alpha-chain to yield C5a and C5b.</text>
        <dbReference type="EC" id="3.4.21.47"/>
    </reaction>
</comment>
<evidence type="ECO:0000256" key="17">
    <source>
        <dbReference type="ARBA" id="ARBA00093434"/>
    </source>
</evidence>
<dbReference type="GO" id="GO:0009986">
    <property type="term" value="C:cell surface"/>
    <property type="evidence" value="ECO:0007669"/>
    <property type="project" value="UniProtKB-SubCell"/>
</dbReference>
<dbReference type="SUPFAM" id="SSF53300">
    <property type="entry name" value="vWA-like"/>
    <property type="match status" value="1"/>
</dbReference>
<dbReference type="GeneTree" id="ENSGT00940000158605"/>
<evidence type="ECO:0000256" key="1">
    <source>
        <dbReference type="ARBA" id="ARBA00000061"/>
    </source>
</evidence>
<evidence type="ECO:0000256" key="10">
    <source>
        <dbReference type="ARBA" id="ARBA00022859"/>
    </source>
</evidence>
<protein>
    <recommendedName>
        <fullName evidence="6">Complement factor B</fullName>
        <ecNumber evidence="5">3.4.21.47</ecNumber>
    </recommendedName>
    <alternativeName>
        <fullName evidence="14">C3/C5 convertase</fullName>
    </alternativeName>
</protein>
<dbReference type="InterPro" id="IPR001254">
    <property type="entry name" value="Trypsin_dom"/>
</dbReference>
<feature type="disulfide bond" evidence="20">
    <location>
        <begin position="382"/>
        <end position="409"/>
    </location>
</feature>
<comment type="subunit">
    <text evidence="18">Monomer. Interacts with complement C3b; this interaction is dependent on the presence of Mg(2+).</text>
</comment>
<dbReference type="GO" id="GO:0009617">
    <property type="term" value="P:response to bacterium"/>
    <property type="evidence" value="ECO:0007669"/>
    <property type="project" value="TreeGrafter"/>
</dbReference>
<feature type="domain" description="VWFA" evidence="21">
    <location>
        <begin position="498"/>
        <end position="700"/>
    </location>
</feature>
<evidence type="ECO:0000256" key="15">
    <source>
        <dbReference type="ARBA" id="ARBA00093327"/>
    </source>
</evidence>
<evidence type="ECO:0000313" key="25">
    <source>
        <dbReference type="Proteomes" id="UP000007754"/>
    </source>
</evidence>
<dbReference type="SMART" id="SM00327">
    <property type="entry name" value="VWA"/>
    <property type="match status" value="1"/>
</dbReference>
<evidence type="ECO:0000256" key="14">
    <source>
        <dbReference type="ARBA" id="ARBA00029636"/>
    </source>
</evidence>
<dbReference type="PANTHER" id="PTHR46393:SF1">
    <property type="entry name" value="COMPLEMENT FACTOR B"/>
    <property type="match status" value="1"/>
</dbReference>
<dbReference type="Proteomes" id="UP000007754">
    <property type="component" value="Unplaced"/>
</dbReference>
<evidence type="ECO:0000256" key="18">
    <source>
        <dbReference type="ARBA" id="ARBA00093516"/>
    </source>
</evidence>
<evidence type="ECO:0000256" key="20">
    <source>
        <dbReference type="PROSITE-ProRule" id="PRU00302"/>
    </source>
</evidence>
<evidence type="ECO:0000259" key="22">
    <source>
        <dbReference type="PROSITE" id="PS50240"/>
    </source>
</evidence>
<feature type="disulfide bond" evidence="20">
    <location>
        <begin position="444"/>
        <end position="471"/>
    </location>
</feature>
<dbReference type="CDD" id="cd00033">
    <property type="entry name" value="CCP"/>
    <property type="match status" value="2"/>
</dbReference>
<comment type="function">
    <text evidence="17">Precursor of the catalytic component of the C3 and C5 convertase complexes of the alternative pathway of the complement system, a cascade of proteins that leads to phagocytosis and breakdown of pathogens and signaling that strengthens the adaptive immune system. The alternative complement pathway acts as an amplification loop that enhances other complement pathways (classical, lectin and GZMK) by promoting formation of additional C3 and C5 convertases. CFB is cleaved and activated by CFD to generate Ba and Bb chains; Bb chain constituting the catalytic component of the C3 and C5 convertases.</text>
</comment>
<evidence type="ECO:0000256" key="8">
    <source>
        <dbReference type="ARBA" id="ARBA00022659"/>
    </source>
</evidence>
<evidence type="ECO:0000256" key="6">
    <source>
        <dbReference type="ARBA" id="ARBA00018671"/>
    </source>
</evidence>
<dbReference type="GO" id="GO:0006957">
    <property type="term" value="P:complement activation, alternative pathway"/>
    <property type="evidence" value="ECO:0007669"/>
    <property type="project" value="UniProtKB-KW"/>
</dbReference>
<dbReference type="Gene3D" id="2.10.70.10">
    <property type="entry name" value="Complement Module, domain 1"/>
    <property type="match status" value="2"/>
</dbReference>
<dbReference type="PROSITE" id="PS00134">
    <property type="entry name" value="TRYPSIN_HIS"/>
    <property type="match status" value="1"/>
</dbReference>
<dbReference type="SUPFAM" id="SSF57535">
    <property type="entry name" value="Complement control module/SCR domain"/>
    <property type="match status" value="2"/>
</dbReference>
<dbReference type="GO" id="GO:0006508">
    <property type="term" value="P:proteolysis"/>
    <property type="evidence" value="ECO:0007669"/>
    <property type="project" value="InterPro"/>
</dbReference>
<dbReference type="OMA" id="KHAFIME"/>
<dbReference type="PROSITE" id="PS50240">
    <property type="entry name" value="TRYPSIN_DOM"/>
    <property type="match status" value="1"/>
</dbReference>
<dbReference type="InterPro" id="IPR000436">
    <property type="entry name" value="Sushi_SCR_CCP_dom"/>
</dbReference>
<dbReference type="GO" id="GO:0004252">
    <property type="term" value="F:serine-type endopeptidase activity"/>
    <property type="evidence" value="ECO:0007669"/>
    <property type="project" value="UniProtKB-EC"/>
</dbReference>
<evidence type="ECO:0000259" key="21">
    <source>
        <dbReference type="PROSITE" id="PS50234"/>
    </source>
</evidence>
<evidence type="ECO:0000256" key="3">
    <source>
        <dbReference type="ARBA" id="ARBA00001946"/>
    </source>
</evidence>
<dbReference type="InterPro" id="IPR018114">
    <property type="entry name" value="TRYPSIN_HIS"/>
</dbReference>
<dbReference type="InterPro" id="IPR035976">
    <property type="entry name" value="Sushi/SCR/CCP_sf"/>
</dbReference>
<evidence type="ECO:0000256" key="9">
    <source>
        <dbReference type="ARBA" id="ARBA00022737"/>
    </source>
</evidence>
<comment type="caution">
    <text evidence="20">Lacks conserved residue(s) required for the propagation of feature annotation.</text>
</comment>
<dbReference type="InParanoid" id="A0A674G8K7"/>
<comment type="cofactor">
    <cofactor evidence="3">
        <name>Mg(2+)</name>
        <dbReference type="ChEBI" id="CHEBI:18420"/>
    </cofactor>
</comment>
<dbReference type="GO" id="GO:0070062">
    <property type="term" value="C:extracellular exosome"/>
    <property type="evidence" value="ECO:0007669"/>
    <property type="project" value="TreeGrafter"/>
</dbReference>
<dbReference type="InterPro" id="IPR009003">
    <property type="entry name" value="Peptidase_S1_PA"/>
</dbReference>